<evidence type="ECO:0000256" key="6">
    <source>
        <dbReference type="ARBA" id="ARBA00022723"/>
    </source>
</evidence>
<keyword evidence="5" id="KW-0001">2Fe-2S</keyword>
<dbReference type="Proteomes" id="UP000451860">
    <property type="component" value="Unassembled WGS sequence"/>
</dbReference>
<evidence type="ECO:0000256" key="11">
    <source>
        <dbReference type="ARBA" id="ARBA00023014"/>
    </source>
</evidence>
<dbReference type="PANTHER" id="PTHR47354">
    <property type="entry name" value="NADH OXIDOREDUCTASE HCR"/>
    <property type="match status" value="1"/>
</dbReference>
<sequence>MATVSAPARPGTRAAGPTRRVPTWWRDAAGLLAWGSMLVVVALWVRGGGLQDLTGGTGAALTTSGRLTGLVAADLMLVQVALMARVPFVERSYGQDELARRHRLVGFTSFWLLVAHIVLTVLGYATSARTGAWATAWDMVRTYPGMLLAAAGTALTVLVVVTSVRAARRRSRYESWHLVHLYGYLGAFLVVPHMVWTGRDFLTAPLASAYWWTAWALVALAVLVFRVALPLWRTGRHRVVVERVVWEGPGVFSLHLRGHGLSRLPAAAGQYFVWRFAGPGRTRGHPLSLSAAPHGDRLRVTAKVAGDGTAQMARLRPGTPVAFEGPYGRLTEAARTRPGVVLLGCGIGITPMRALLEGLAYEPGRATLIYRARSEADLVLREEIRDIAARRGAAVVELPGRRVPDRASWLPDWAARWDDAAALLRLVPDVADRDVYLCGPDRWMDAARTAALRAGVPAEQIHRERFSM</sequence>
<dbReference type="InterPro" id="IPR039261">
    <property type="entry name" value="FNR_nucleotide-bd"/>
</dbReference>
<evidence type="ECO:0000313" key="15">
    <source>
        <dbReference type="EMBL" id="KAE8765150.1"/>
    </source>
</evidence>
<keyword evidence="16" id="KW-1185">Reference proteome</keyword>
<evidence type="ECO:0000256" key="13">
    <source>
        <dbReference type="SAM" id="Phobius"/>
    </source>
</evidence>
<dbReference type="SUPFAM" id="SSF52343">
    <property type="entry name" value="Ferredoxin reductase-like, C-terminal NADP-linked domain"/>
    <property type="match status" value="1"/>
</dbReference>
<keyword evidence="12 13" id="KW-0472">Membrane</keyword>
<organism evidence="15 16">
    <name type="scientific">Georgenia thermotolerans</name>
    <dbReference type="NCBI Taxonomy" id="527326"/>
    <lineage>
        <taxon>Bacteria</taxon>
        <taxon>Bacillati</taxon>
        <taxon>Actinomycetota</taxon>
        <taxon>Actinomycetes</taxon>
        <taxon>Micrococcales</taxon>
        <taxon>Bogoriellaceae</taxon>
        <taxon>Georgenia</taxon>
    </lineage>
</organism>
<feature type="transmembrane region" description="Helical" evidence="13">
    <location>
        <begin position="28"/>
        <end position="47"/>
    </location>
</feature>
<keyword evidence="6" id="KW-0479">Metal-binding</keyword>
<evidence type="ECO:0000256" key="9">
    <source>
        <dbReference type="ARBA" id="ARBA00023002"/>
    </source>
</evidence>
<dbReference type="GO" id="GO:0016020">
    <property type="term" value="C:membrane"/>
    <property type="evidence" value="ECO:0007669"/>
    <property type="project" value="UniProtKB-SubCell"/>
</dbReference>
<dbReference type="Pfam" id="PF01794">
    <property type="entry name" value="Ferric_reduct"/>
    <property type="match status" value="1"/>
</dbReference>
<keyword evidence="11" id="KW-0411">Iron-sulfur</keyword>
<evidence type="ECO:0000256" key="10">
    <source>
        <dbReference type="ARBA" id="ARBA00023004"/>
    </source>
</evidence>
<evidence type="ECO:0000256" key="7">
    <source>
        <dbReference type="ARBA" id="ARBA00022827"/>
    </source>
</evidence>
<dbReference type="PROSITE" id="PS51384">
    <property type="entry name" value="FAD_FR"/>
    <property type="match status" value="1"/>
</dbReference>
<evidence type="ECO:0000259" key="14">
    <source>
        <dbReference type="PROSITE" id="PS51384"/>
    </source>
</evidence>
<proteinExistence type="predicted"/>
<reference evidence="15 16" key="1">
    <citation type="submission" date="2019-10" db="EMBL/GenBank/DDBJ databases">
        <title>Georgenia wutianyii sp. nov. and Georgenia yuyongxinii sp. nov. isolated from plateau pika (Ochotona curzoniae) in the Qinghai-Tibet plateau of China.</title>
        <authorList>
            <person name="Tian Z."/>
        </authorList>
    </citation>
    <scope>NUCLEOTIDE SEQUENCE [LARGE SCALE GENOMIC DNA]</scope>
    <source>
        <strain evidence="15 16">DSM 21501</strain>
    </source>
</reference>
<keyword evidence="4 13" id="KW-0812">Transmembrane</keyword>
<evidence type="ECO:0000256" key="1">
    <source>
        <dbReference type="ARBA" id="ARBA00001974"/>
    </source>
</evidence>
<gene>
    <name evidence="15" type="ORF">GB883_05490</name>
</gene>
<keyword evidence="8 13" id="KW-1133">Transmembrane helix</keyword>
<feature type="transmembrane region" description="Helical" evidence="13">
    <location>
        <begin position="67"/>
        <end position="84"/>
    </location>
</feature>
<dbReference type="InterPro" id="IPR050415">
    <property type="entry name" value="MRET"/>
</dbReference>
<protein>
    <submittedName>
        <fullName evidence="15">Oxidoreductase</fullName>
    </submittedName>
</protein>
<evidence type="ECO:0000256" key="8">
    <source>
        <dbReference type="ARBA" id="ARBA00022989"/>
    </source>
</evidence>
<name>A0A7J5USA9_9MICO</name>
<evidence type="ECO:0000256" key="2">
    <source>
        <dbReference type="ARBA" id="ARBA00004141"/>
    </source>
</evidence>
<feature type="transmembrane region" description="Helical" evidence="13">
    <location>
        <begin position="145"/>
        <end position="167"/>
    </location>
</feature>
<dbReference type="GO" id="GO:0050660">
    <property type="term" value="F:flavin adenine dinucleotide binding"/>
    <property type="evidence" value="ECO:0007669"/>
    <property type="project" value="TreeGrafter"/>
</dbReference>
<keyword evidence="3" id="KW-0285">Flavoprotein</keyword>
<dbReference type="InterPro" id="IPR013130">
    <property type="entry name" value="Fe3_Rdtase_TM_dom"/>
</dbReference>
<evidence type="ECO:0000256" key="12">
    <source>
        <dbReference type="ARBA" id="ARBA00023136"/>
    </source>
</evidence>
<feature type="transmembrane region" description="Helical" evidence="13">
    <location>
        <begin position="179"/>
        <end position="197"/>
    </location>
</feature>
<dbReference type="GO" id="GO:0051537">
    <property type="term" value="F:2 iron, 2 sulfur cluster binding"/>
    <property type="evidence" value="ECO:0007669"/>
    <property type="project" value="UniProtKB-KW"/>
</dbReference>
<dbReference type="EMBL" id="WHJE01000015">
    <property type="protein sequence ID" value="KAE8765150.1"/>
    <property type="molecule type" value="Genomic_DNA"/>
</dbReference>
<feature type="transmembrane region" description="Helical" evidence="13">
    <location>
        <begin position="104"/>
        <end position="125"/>
    </location>
</feature>
<comment type="subcellular location">
    <subcellularLocation>
        <location evidence="2">Membrane</location>
        <topology evidence="2">Multi-pass membrane protein</topology>
    </subcellularLocation>
</comment>
<keyword evidence="7" id="KW-0274">FAD</keyword>
<comment type="cofactor">
    <cofactor evidence="1">
        <name>FAD</name>
        <dbReference type="ChEBI" id="CHEBI:57692"/>
    </cofactor>
</comment>
<dbReference type="CDD" id="cd06198">
    <property type="entry name" value="FNR_like_3"/>
    <property type="match status" value="1"/>
</dbReference>
<keyword evidence="10" id="KW-0408">Iron</keyword>
<evidence type="ECO:0000256" key="3">
    <source>
        <dbReference type="ARBA" id="ARBA00022630"/>
    </source>
</evidence>
<comment type="caution">
    <text evidence="15">The sequence shown here is derived from an EMBL/GenBank/DDBJ whole genome shotgun (WGS) entry which is preliminary data.</text>
</comment>
<dbReference type="SUPFAM" id="SSF63380">
    <property type="entry name" value="Riboflavin synthase domain-like"/>
    <property type="match status" value="1"/>
</dbReference>
<feature type="domain" description="FAD-binding FR-type" evidence="14">
    <location>
        <begin position="234"/>
        <end position="333"/>
    </location>
</feature>
<dbReference type="InterPro" id="IPR001433">
    <property type="entry name" value="OxRdtase_FAD/NAD-bd"/>
</dbReference>
<keyword evidence="9" id="KW-0560">Oxidoreductase</keyword>
<evidence type="ECO:0000313" key="16">
    <source>
        <dbReference type="Proteomes" id="UP000451860"/>
    </source>
</evidence>
<dbReference type="OrthoDB" id="9801223at2"/>
<dbReference type="GO" id="GO:0046872">
    <property type="term" value="F:metal ion binding"/>
    <property type="evidence" value="ECO:0007669"/>
    <property type="project" value="UniProtKB-KW"/>
</dbReference>
<dbReference type="AlphaFoldDB" id="A0A7J5USA9"/>
<dbReference type="Gene3D" id="3.40.50.80">
    <property type="entry name" value="Nucleotide-binding domain of ferredoxin-NADP reductase (FNR) module"/>
    <property type="match status" value="1"/>
</dbReference>
<evidence type="ECO:0000256" key="5">
    <source>
        <dbReference type="ARBA" id="ARBA00022714"/>
    </source>
</evidence>
<dbReference type="InterPro" id="IPR017927">
    <property type="entry name" value="FAD-bd_FR_type"/>
</dbReference>
<dbReference type="GO" id="GO:0016491">
    <property type="term" value="F:oxidoreductase activity"/>
    <property type="evidence" value="ECO:0007669"/>
    <property type="project" value="UniProtKB-KW"/>
</dbReference>
<evidence type="ECO:0000256" key="4">
    <source>
        <dbReference type="ARBA" id="ARBA00022692"/>
    </source>
</evidence>
<dbReference type="RefSeq" id="WP_152199980.1">
    <property type="nucleotide sequence ID" value="NZ_VUKF01000002.1"/>
</dbReference>
<dbReference type="InterPro" id="IPR017938">
    <property type="entry name" value="Riboflavin_synthase-like_b-brl"/>
</dbReference>
<feature type="transmembrane region" description="Helical" evidence="13">
    <location>
        <begin position="209"/>
        <end position="229"/>
    </location>
</feature>
<dbReference type="Gene3D" id="2.40.30.10">
    <property type="entry name" value="Translation factors"/>
    <property type="match status" value="1"/>
</dbReference>
<dbReference type="PANTHER" id="PTHR47354:SF8">
    <property type="entry name" value="1,2-PHENYLACETYL-COA EPOXIDASE, SUBUNIT E"/>
    <property type="match status" value="1"/>
</dbReference>
<accession>A0A7J5USA9</accession>
<dbReference type="Pfam" id="PF00175">
    <property type="entry name" value="NAD_binding_1"/>
    <property type="match status" value="1"/>
</dbReference>